<dbReference type="AlphaFoldDB" id="F9XAN6"/>
<accession>F9XAN6</accession>
<dbReference type="InParanoid" id="F9XAN6"/>
<evidence type="ECO:0000256" key="1">
    <source>
        <dbReference type="SAM" id="MobiDB-lite"/>
    </source>
</evidence>
<evidence type="ECO:0000313" key="2">
    <source>
        <dbReference type="EMBL" id="EGP87740.1"/>
    </source>
</evidence>
<feature type="compositionally biased region" description="Polar residues" evidence="1">
    <location>
        <begin position="1"/>
        <end position="19"/>
    </location>
</feature>
<gene>
    <name evidence="2" type="ORF">MYCGRDRAFT_104347</name>
</gene>
<dbReference type="GeneID" id="13393831"/>
<feature type="compositionally biased region" description="Low complexity" evidence="1">
    <location>
        <begin position="88"/>
        <end position="97"/>
    </location>
</feature>
<name>F9XAN6_ZYMTI</name>
<dbReference type="Proteomes" id="UP000008062">
    <property type="component" value="Chromosome 5"/>
</dbReference>
<organism evidence="2 3">
    <name type="scientific">Zymoseptoria tritici (strain CBS 115943 / IPO323)</name>
    <name type="common">Speckled leaf blotch fungus</name>
    <name type="synonym">Septoria tritici</name>
    <dbReference type="NCBI Taxonomy" id="336722"/>
    <lineage>
        <taxon>Eukaryota</taxon>
        <taxon>Fungi</taxon>
        <taxon>Dikarya</taxon>
        <taxon>Ascomycota</taxon>
        <taxon>Pezizomycotina</taxon>
        <taxon>Dothideomycetes</taxon>
        <taxon>Dothideomycetidae</taxon>
        <taxon>Mycosphaerellales</taxon>
        <taxon>Mycosphaerellaceae</taxon>
        <taxon>Zymoseptoria</taxon>
    </lineage>
</organism>
<feature type="region of interest" description="Disordered" evidence="1">
    <location>
        <begin position="1"/>
        <end position="120"/>
    </location>
</feature>
<feature type="compositionally biased region" description="Low complexity" evidence="1">
    <location>
        <begin position="31"/>
        <end position="61"/>
    </location>
</feature>
<evidence type="ECO:0000313" key="3">
    <source>
        <dbReference type="Proteomes" id="UP000008062"/>
    </source>
</evidence>
<dbReference type="HOGENOM" id="CLU_2051509_0_0_1"/>
<protein>
    <submittedName>
        <fullName evidence="2">Uncharacterized protein</fullName>
    </submittedName>
</protein>
<dbReference type="KEGG" id="ztr:MYCGRDRAFT_104347"/>
<dbReference type="EMBL" id="CM001200">
    <property type="protein sequence ID" value="EGP87740.1"/>
    <property type="molecule type" value="Genomic_DNA"/>
</dbReference>
<keyword evidence="3" id="KW-1185">Reference proteome</keyword>
<dbReference type="RefSeq" id="XP_003852764.1">
    <property type="nucleotide sequence ID" value="XM_003852716.1"/>
</dbReference>
<proteinExistence type="predicted"/>
<sequence length="120" mass="13551">MYSSTSVVAPPTRQYSNGAASFYPGDDRHAQYQPPQQQYAQQSQYSPQPQYDPQPQQQAYSRAYEPSIAAPSYRTNDVASPVREDALPQQPQQYQPYGGVQRKPAVPVVPYGQQPSWRDI</sequence>
<reference evidence="2 3" key="1">
    <citation type="journal article" date="2011" name="PLoS Genet.">
        <title>Finished genome of the fungal wheat pathogen Mycosphaerella graminicola reveals dispensome structure, chromosome plasticity, and stealth pathogenesis.</title>
        <authorList>
            <person name="Goodwin S.B."/>
            <person name="Ben M'barek S."/>
            <person name="Dhillon B."/>
            <person name="Wittenberg A.H.J."/>
            <person name="Crane C.F."/>
            <person name="Hane J.K."/>
            <person name="Foster A.J."/>
            <person name="Van der Lee T.A.J."/>
            <person name="Grimwood J."/>
            <person name="Aerts A."/>
            <person name="Antoniw J."/>
            <person name="Bailey A."/>
            <person name="Bluhm B."/>
            <person name="Bowler J."/>
            <person name="Bristow J."/>
            <person name="van der Burgt A."/>
            <person name="Canto-Canche B."/>
            <person name="Churchill A.C.L."/>
            <person name="Conde-Ferraez L."/>
            <person name="Cools H.J."/>
            <person name="Coutinho P.M."/>
            <person name="Csukai M."/>
            <person name="Dehal P."/>
            <person name="De Wit P."/>
            <person name="Donzelli B."/>
            <person name="van de Geest H.C."/>
            <person name="van Ham R.C.H.J."/>
            <person name="Hammond-Kosack K.E."/>
            <person name="Henrissat B."/>
            <person name="Kilian A."/>
            <person name="Kobayashi A.K."/>
            <person name="Koopmann E."/>
            <person name="Kourmpetis Y."/>
            <person name="Kuzniar A."/>
            <person name="Lindquist E."/>
            <person name="Lombard V."/>
            <person name="Maliepaard C."/>
            <person name="Martins N."/>
            <person name="Mehrabi R."/>
            <person name="Nap J.P.H."/>
            <person name="Ponomarenko A."/>
            <person name="Rudd J.J."/>
            <person name="Salamov A."/>
            <person name="Schmutz J."/>
            <person name="Schouten H.J."/>
            <person name="Shapiro H."/>
            <person name="Stergiopoulos I."/>
            <person name="Torriani S.F.F."/>
            <person name="Tu H."/>
            <person name="de Vries R.P."/>
            <person name="Waalwijk C."/>
            <person name="Ware S.B."/>
            <person name="Wiebenga A."/>
            <person name="Zwiers L.-H."/>
            <person name="Oliver R.P."/>
            <person name="Grigoriev I.V."/>
            <person name="Kema G.H.J."/>
        </authorList>
    </citation>
    <scope>NUCLEOTIDE SEQUENCE [LARGE SCALE GENOMIC DNA]</scope>
    <source>
        <strain evidence="3">CBS 115943 / IPO323</strain>
    </source>
</reference>